<keyword evidence="4" id="KW-1185">Reference proteome</keyword>
<protein>
    <submittedName>
        <fullName evidence="3">Uridylate kinase</fullName>
    </submittedName>
</protein>
<dbReference type="EMBL" id="JAQHRD010000001">
    <property type="protein sequence ID" value="KAJ6446260.1"/>
    <property type="molecule type" value="Genomic_DNA"/>
</dbReference>
<evidence type="ECO:0000313" key="4">
    <source>
        <dbReference type="Proteomes" id="UP001163105"/>
    </source>
</evidence>
<dbReference type="InterPro" id="IPR039249">
    <property type="entry name" value="GPATCH11"/>
</dbReference>
<dbReference type="AlphaFoldDB" id="A0AB34G3S5"/>
<feature type="domain" description="G-patch" evidence="2">
    <location>
        <begin position="83"/>
        <end position="133"/>
    </location>
</feature>
<dbReference type="InterPro" id="IPR000467">
    <property type="entry name" value="G_patch_dom"/>
</dbReference>
<dbReference type="Pfam" id="PF13821">
    <property type="entry name" value="DUF4187"/>
    <property type="match status" value="1"/>
</dbReference>
<feature type="region of interest" description="Disordered" evidence="1">
    <location>
        <begin position="1"/>
        <end position="24"/>
    </location>
</feature>
<feature type="region of interest" description="Disordered" evidence="1">
    <location>
        <begin position="183"/>
        <end position="213"/>
    </location>
</feature>
<dbReference type="GO" id="GO:0003676">
    <property type="term" value="F:nucleic acid binding"/>
    <property type="evidence" value="ECO:0007669"/>
    <property type="project" value="InterPro"/>
</dbReference>
<dbReference type="InterPro" id="IPR025239">
    <property type="entry name" value="DUF4187"/>
</dbReference>
<proteinExistence type="predicted"/>
<organism evidence="3 4">
    <name type="scientific">Purpureocillium lavendulum</name>
    <dbReference type="NCBI Taxonomy" id="1247861"/>
    <lineage>
        <taxon>Eukaryota</taxon>
        <taxon>Fungi</taxon>
        <taxon>Dikarya</taxon>
        <taxon>Ascomycota</taxon>
        <taxon>Pezizomycotina</taxon>
        <taxon>Sordariomycetes</taxon>
        <taxon>Hypocreomycetidae</taxon>
        <taxon>Hypocreales</taxon>
        <taxon>Ophiocordycipitaceae</taxon>
        <taxon>Purpureocillium</taxon>
    </lineage>
</organism>
<dbReference type="GO" id="GO:0016301">
    <property type="term" value="F:kinase activity"/>
    <property type="evidence" value="ECO:0007669"/>
    <property type="project" value="UniProtKB-KW"/>
</dbReference>
<dbReference type="Proteomes" id="UP001163105">
    <property type="component" value="Unassembled WGS sequence"/>
</dbReference>
<dbReference type="PANTHER" id="PTHR21032:SF0">
    <property type="entry name" value="G PATCH DOMAIN-CONTAINING PROTEIN 11"/>
    <property type="match status" value="1"/>
</dbReference>
<sequence>MASAREDGANSTAPNADEEEDDYMTMVIQDPVKQETSMQRAARLKRESRQRGVIKSKAQLAQEAEEAREKALSTSLLEGPRSQQSKGLAMMAKMGFTGGGLGKDSGKGNPSGITEPISVTKKEDRSGIGHAAEKRRRAEESGEGQRNSKAVRTADDFDPAEYRDRMSRERLVEKLEKQITAAQRLAASLDDERESPNGGGDNNDAKKSITSRKRLKSYPKEYRAYIRQQQEQDRRRHDRALLATHHDRDLNGDEDNDDITALGKRVTEYVEAEDLDESDEELEEFCSLDAEERLRSIVLYLREQHNYCFWCKQAYPDKSMEGCPGLTEDDHD</sequence>
<feature type="region of interest" description="Disordered" evidence="1">
    <location>
        <begin position="42"/>
        <end position="169"/>
    </location>
</feature>
<accession>A0AB34G3S5</accession>
<keyword evidence="3" id="KW-0808">Transferase</keyword>
<gene>
    <name evidence="3" type="ORF">O9K51_01031</name>
</gene>
<comment type="caution">
    <text evidence="3">The sequence shown here is derived from an EMBL/GenBank/DDBJ whole genome shotgun (WGS) entry which is preliminary data.</text>
</comment>
<dbReference type="SMART" id="SM00443">
    <property type="entry name" value="G_patch"/>
    <property type="match status" value="1"/>
</dbReference>
<dbReference type="Pfam" id="PF01585">
    <property type="entry name" value="G-patch"/>
    <property type="match status" value="1"/>
</dbReference>
<evidence type="ECO:0000313" key="3">
    <source>
        <dbReference type="EMBL" id="KAJ6446260.1"/>
    </source>
</evidence>
<dbReference type="PROSITE" id="PS50174">
    <property type="entry name" value="G_PATCH"/>
    <property type="match status" value="1"/>
</dbReference>
<dbReference type="GO" id="GO:0000776">
    <property type="term" value="C:kinetochore"/>
    <property type="evidence" value="ECO:0007669"/>
    <property type="project" value="TreeGrafter"/>
</dbReference>
<name>A0AB34G3S5_9HYPO</name>
<keyword evidence="3" id="KW-0418">Kinase</keyword>
<feature type="compositionally biased region" description="Polar residues" evidence="1">
    <location>
        <begin position="73"/>
        <end position="86"/>
    </location>
</feature>
<reference evidence="3" key="1">
    <citation type="submission" date="2023-01" db="EMBL/GenBank/DDBJ databases">
        <title>The growth and conidiation of Purpureocillium lavendulum are regulated by nitrogen source and histone H3K14 acetylation.</title>
        <authorList>
            <person name="Tang P."/>
            <person name="Han J."/>
            <person name="Zhang C."/>
            <person name="Tang P."/>
            <person name="Qi F."/>
            <person name="Zhang K."/>
            <person name="Liang L."/>
        </authorList>
    </citation>
    <scope>NUCLEOTIDE SEQUENCE</scope>
    <source>
        <strain evidence="3">YMF1.00683</strain>
    </source>
</reference>
<evidence type="ECO:0000259" key="2">
    <source>
        <dbReference type="PROSITE" id="PS50174"/>
    </source>
</evidence>
<feature type="compositionally biased region" description="Basic and acidic residues" evidence="1">
    <location>
        <begin position="152"/>
        <end position="169"/>
    </location>
</feature>
<dbReference type="PANTHER" id="PTHR21032">
    <property type="entry name" value="G PATCH DOMAIN-CONTAINING PROTEIN 11"/>
    <property type="match status" value="1"/>
</dbReference>
<evidence type="ECO:0000256" key="1">
    <source>
        <dbReference type="SAM" id="MobiDB-lite"/>
    </source>
</evidence>
<dbReference type="SMART" id="SM01173">
    <property type="entry name" value="DUF4187"/>
    <property type="match status" value="1"/>
</dbReference>